<dbReference type="InterPro" id="IPR015421">
    <property type="entry name" value="PyrdxlP-dep_Trfase_major"/>
</dbReference>
<evidence type="ECO:0000256" key="5">
    <source>
        <dbReference type="ARBA" id="ARBA00022898"/>
    </source>
</evidence>
<dbReference type="UniPathway" id="UPA00067">
    <property type="reaction ID" value="UER00121"/>
</dbReference>
<dbReference type="PROSITE" id="PS00600">
    <property type="entry name" value="AA_TRANSFER_CLASS_3"/>
    <property type="match status" value="1"/>
</dbReference>
<keyword evidence="4 7" id="KW-0808">Transferase</keyword>
<dbReference type="InterPro" id="IPR012773">
    <property type="entry name" value="Ectoine_EctB"/>
</dbReference>
<dbReference type="InterPro" id="IPR005814">
    <property type="entry name" value="Aminotrans_3"/>
</dbReference>
<evidence type="ECO:0000256" key="4">
    <source>
        <dbReference type="ARBA" id="ARBA00022679"/>
    </source>
</evidence>
<reference evidence="8 9" key="1">
    <citation type="submission" date="2020-04" db="EMBL/GenBank/DDBJ databases">
        <title>Paraburkholderia sp. G-4-1-8 isolated from soil.</title>
        <authorList>
            <person name="Dahal R.H."/>
        </authorList>
    </citation>
    <scope>NUCLEOTIDE SEQUENCE [LARGE SCALE GENOMIC DNA]</scope>
    <source>
        <strain evidence="8 9">G-4-1-8</strain>
    </source>
</reference>
<gene>
    <name evidence="8" type="primary">ectB</name>
    <name evidence="8" type="ORF">HHL14_13045</name>
</gene>
<keyword evidence="3 7" id="KW-0032">Aminotransferase</keyword>
<protein>
    <recommendedName>
        <fullName evidence="7">Diaminobutyrate--2-oxoglutarate transaminase</fullName>
        <ecNumber evidence="7">2.6.1.76</ecNumber>
    </recommendedName>
    <alternativeName>
        <fullName evidence="7">DABA aminotransferase</fullName>
    </alternativeName>
</protein>
<dbReference type="InterPro" id="IPR004637">
    <property type="entry name" value="Dat"/>
</dbReference>
<dbReference type="EMBL" id="JABBFZ010000006">
    <property type="protein sequence ID" value="NML31760.1"/>
    <property type="molecule type" value="Genomic_DNA"/>
</dbReference>
<keyword evidence="5 6" id="KW-0663">Pyridoxal phosphate</keyword>
<dbReference type="RefSeq" id="WP_169498206.1">
    <property type="nucleotide sequence ID" value="NZ_JABBFZ010000006.1"/>
</dbReference>
<dbReference type="InterPro" id="IPR015424">
    <property type="entry name" value="PyrdxlP-dep_Trfase"/>
</dbReference>
<dbReference type="AlphaFoldDB" id="A0A7X9X5G1"/>
<dbReference type="PANTHER" id="PTHR43552">
    <property type="entry name" value="DIAMINOBUTYRATE--2-OXOGLUTARATE AMINOTRANSFERASE"/>
    <property type="match status" value="1"/>
</dbReference>
<dbReference type="Proteomes" id="UP000583127">
    <property type="component" value="Unassembled WGS sequence"/>
</dbReference>
<comment type="pathway">
    <text evidence="7">Amine and polyamine biosynthesis; ectoine biosynthesis; L-ectoine from L-aspartate 4-semialdehyde: step 1/3.</text>
</comment>
<keyword evidence="9" id="KW-1185">Reference proteome</keyword>
<comment type="function">
    <text evidence="7">Catalyzes reversively the conversion of L-aspartate beta-semialdehyde (ASA) to L-2,4-diaminobutyrate (DABA) by transamination with L-glutamate.</text>
</comment>
<dbReference type="InterPro" id="IPR015422">
    <property type="entry name" value="PyrdxlP-dep_Trfase_small"/>
</dbReference>
<evidence type="ECO:0000256" key="2">
    <source>
        <dbReference type="ARBA" id="ARBA00008954"/>
    </source>
</evidence>
<evidence type="ECO:0000256" key="3">
    <source>
        <dbReference type="ARBA" id="ARBA00022576"/>
    </source>
</evidence>
<dbReference type="NCBIfam" id="TIGR02407">
    <property type="entry name" value="ectoine_ectB"/>
    <property type="match status" value="1"/>
</dbReference>
<dbReference type="GO" id="GO:0030170">
    <property type="term" value="F:pyridoxal phosphate binding"/>
    <property type="evidence" value="ECO:0007669"/>
    <property type="project" value="InterPro"/>
</dbReference>
<dbReference type="CDD" id="cd00610">
    <property type="entry name" value="OAT_like"/>
    <property type="match status" value="1"/>
</dbReference>
<evidence type="ECO:0000256" key="1">
    <source>
        <dbReference type="ARBA" id="ARBA00001933"/>
    </source>
</evidence>
<comment type="cofactor">
    <cofactor evidence="1 7">
        <name>pyridoxal 5'-phosphate</name>
        <dbReference type="ChEBI" id="CHEBI:597326"/>
    </cofactor>
</comment>
<proteinExistence type="inferred from homology"/>
<dbReference type="Gene3D" id="3.40.640.10">
    <property type="entry name" value="Type I PLP-dependent aspartate aminotransferase-like (Major domain)"/>
    <property type="match status" value="1"/>
</dbReference>
<dbReference type="NCBIfam" id="NF006733">
    <property type="entry name" value="PRK09264.1"/>
    <property type="match status" value="1"/>
</dbReference>
<evidence type="ECO:0000256" key="6">
    <source>
        <dbReference type="RuleBase" id="RU003560"/>
    </source>
</evidence>
<dbReference type="GO" id="GO:0045303">
    <property type="term" value="F:diaminobutyrate-2-oxoglutarate transaminase activity"/>
    <property type="evidence" value="ECO:0007669"/>
    <property type="project" value="UniProtKB-EC"/>
</dbReference>
<dbReference type="Gene3D" id="3.90.1150.10">
    <property type="entry name" value="Aspartate Aminotransferase, domain 1"/>
    <property type="match status" value="1"/>
</dbReference>
<dbReference type="SUPFAM" id="SSF53383">
    <property type="entry name" value="PLP-dependent transferases"/>
    <property type="match status" value="1"/>
</dbReference>
<dbReference type="Pfam" id="PF00202">
    <property type="entry name" value="Aminotran_3"/>
    <property type="match status" value="1"/>
</dbReference>
<accession>A0A7X9X5G1</accession>
<comment type="caution">
    <text evidence="8">The sequence shown here is derived from an EMBL/GenBank/DDBJ whole genome shotgun (WGS) entry which is preliminary data.</text>
</comment>
<comment type="similarity">
    <text evidence="2 6">Belongs to the class-III pyridoxal-phosphate-dependent aminotransferase family.</text>
</comment>
<sequence>MHSNLFESESNVRSYCRNFPVLLKTARNSVIQSSSGMEYIDFLAGAGSLNYGHNHPKLKSALLDYIGNDNITQSLDLYTEAKAAFIDTFVGTILAPRGLDYKLQFTGPTGTNAVEAALKLARLAKRRPTIGAFSNAFHGMSLGALAASGNADKRAGAGMPLGNVTFFPYDGYMGPNVDTVEYIERQLNDPSSGIAKPAAFIVETVQGEGGINIASFEWLRRLCAMARRNDILVIVDDIQAGCGRTGRFFSFEVAEIKPDIVCLSKSLGGYGLPLSLVLIAPELDIWKPGQHNGTFRGNNLGFVAATTALSFWSDETFKASLQQRVSQLHAWLESQVRRYGKERVRVRARGLIAGIEFHRDDIAAAVSAEAFERRVIVETCGARDQVLKFLPPLTIESDIFEEGLDRVAYAIDKIISKTGN</sequence>
<evidence type="ECO:0000256" key="7">
    <source>
        <dbReference type="RuleBase" id="RU365034"/>
    </source>
</evidence>
<dbReference type="PANTHER" id="PTHR43552:SF2">
    <property type="entry name" value="DIAMINOBUTYRATE--2-OXOGLUTARATE TRANSAMINASE"/>
    <property type="match status" value="1"/>
</dbReference>
<organism evidence="8 9">
    <name type="scientific">Paraburkholderia antibiotica</name>
    <dbReference type="NCBI Taxonomy" id="2728839"/>
    <lineage>
        <taxon>Bacteria</taxon>
        <taxon>Pseudomonadati</taxon>
        <taxon>Pseudomonadota</taxon>
        <taxon>Betaproteobacteria</taxon>
        <taxon>Burkholderiales</taxon>
        <taxon>Burkholderiaceae</taxon>
        <taxon>Paraburkholderia</taxon>
    </lineage>
</organism>
<dbReference type="GO" id="GO:0019491">
    <property type="term" value="P:ectoine biosynthetic process"/>
    <property type="evidence" value="ECO:0007669"/>
    <property type="project" value="UniProtKB-UniPathway"/>
</dbReference>
<dbReference type="PIRSF" id="PIRSF000521">
    <property type="entry name" value="Transaminase_4ab_Lys_Orn"/>
    <property type="match status" value="1"/>
</dbReference>
<name>A0A7X9X5G1_9BURK</name>
<dbReference type="NCBIfam" id="TIGR00709">
    <property type="entry name" value="dat"/>
    <property type="match status" value="1"/>
</dbReference>
<dbReference type="GO" id="GO:0047307">
    <property type="term" value="F:diaminobutyrate-pyruvate transaminase activity"/>
    <property type="evidence" value="ECO:0007669"/>
    <property type="project" value="InterPro"/>
</dbReference>
<evidence type="ECO:0000313" key="9">
    <source>
        <dbReference type="Proteomes" id="UP000583127"/>
    </source>
</evidence>
<comment type="catalytic activity">
    <reaction evidence="7">
        <text>L-2,4-diaminobutanoate + 2-oxoglutarate = L-aspartate 4-semialdehyde + L-glutamate</text>
        <dbReference type="Rhea" id="RHEA:11160"/>
        <dbReference type="ChEBI" id="CHEBI:16810"/>
        <dbReference type="ChEBI" id="CHEBI:29985"/>
        <dbReference type="ChEBI" id="CHEBI:58761"/>
        <dbReference type="ChEBI" id="CHEBI:537519"/>
        <dbReference type="EC" id="2.6.1.76"/>
    </reaction>
</comment>
<evidence type="ECO:0000313" key="8">
    <source>
        <dbReference type="EMBL" id="NML31760.1"/>
    </source>
</evidence>
<dbReference type="InterPro" id="IPR049704">
    <property type="entry name" value="Aminotrans_3_PPA_site"/>
</dbReference>
<dbReference type="EC" id="2.6.1.76" evidence="7"/>